<feature type="compositionally biased region" description="Basic and acidic residues" evidence="1">
    <location>
        <begin position="338"/>
        <end position="381"/>
    </location>
</feature>
<dbReference type="AlphaFoldDB" id="A0A8R1WAD8"/>
<keyword evidence="3" id="KW-1185">Reference proteome</keyword>
<dbReference type="EnsemblMetazoa" id="XM_003243154.4">
    <property type="protein sequence ID" value="XP_003243202.1"/>
    <property type="gene ID" value="LOC100573568"/>
</dbReference>
<accession>A0A8R1WAD8</accession>
<evidence type="ECO:0000256" key="1">
    <source>
        <dbReference type="SAM" id="MobiDB-lite"/>
    </source>
</evidence>
<proteinExistence type="predicted"/>
<dbReference type="Proteomes" id="UP000007819">
    <property type="component" value="Chromosome X"/>
</dbReference>
<name>A0A8R1WAD8_ACYPI</name>
<organism evidence="2 3">
    <name type="scientific">Acyrthosiphon pisum</name>
    <name type="common">Pea aphid</name>
    <dbReference type="NCBI Taxonomy" id="7029"/>
    <lineage>
        <taxon>Eukaryota</taxon>
        <taxon>Metazoa</taxon>
        <taxon>Ecdysozoa</taxon>
        <taxon>Arthropoda</taxon>
        <taxon>Hexapoda</taxon>
        <taxon>Insecta</taxon>
        <taxon>Pterygota</taxon>
        <taxon>Neoptera</taxon>
        <taxon>Paraneoptera</taxon>
        <taxon>Hemiptera</taxon>
        <taxon>Sternorrhyncha</taxon>
        <taxon>Aphidomorpha</taxon>
        <taxon>Aphidoidea</taxon>
        <taxon>Aphididae</taxon>
        <taxon>Macrosiphini</taxon>
        <taxon>Acyrthosiphon</taxon>
    </lineage>
</organism>
<dbReference type="KEGG" id="api:100573568"/>
<evidence type="ECO:0000313" key="3">
    <source>
        <dbReference type="Proteomes" id="UP000007819"/>
    </source>
</evidence>
<feature type="region of interest" description="Disordered" evidence="1">
    <location>
        <begin position="490"/>
        <end position="518"/>
    </location>
</feature>
<evidence type="ECO:0000313" key="2">
    <source>
        <dbReference type="EnsemblMetazoa" id="XP_003243202.1"/>
    </source>
</evidence>
<dbReference type="RefSeq" id="XP_003243202.1">
    <property type="nucleotide sequence ID" value="XM_003243154.3"/>
</dbReference>
<dbReference type="OrthoDB" id="6621438at2759"/>
<sequence length="518" mass="58666">MTCCPPDGEETFLMPLKKRKHLPCPGDGQSPRGKLCETGPDKCGAPKPRRRSACAEEAYEQVTGPEPSFEDSVEWQSTKCAAAGLFRALGQHYDQTWFPTVINEWSALYYQCNHSADYWSARDEWLAGDEEVRLAVWSEVLRHREQHERQLEQLNRNVLCDTGKCNPNADLMDVHDGCNAEVTEYHGCPNMASDRFDLPHKNVEQFCEKDLPSDDERARAEAEAAEIALADPDDDPDWVQMRRKMRGSFAALNMAQCEVSAELLDHIMIELCKYWANAPVSENSCPIDPQLECNIMREIQNFRFKLFGVAVEVEPELQQSGPDEYQEPEPSRKPKSCRKQELRREPEPCRTPEPCRRPEPRKEPEQCPPKEPDPSSPKKPDPCCPQEPDPCCPKKPDLCCPEEPDPCCPKKPDLCCPEEPDSCCPQEQEPYGPPEPEPCQKPEPSCPRKPELFCPLGPDAYCSQDPVPCCPQPKPKPKCCAPRRSSKTKMAEARARHNTTQVRDRDITTGWLGGRPNP</sequence>
<protein>
    <submittedName>
        <fullName evidence="2">Uncharacterized protein</fullName>
    </submittedName>
</protein>
<feature type="region of interest" description="Disordered" evidence="1">
    <location>
        <begin position="23"/>
        <end position="48"/>
    </location>
</feature>
<dbReference type="GeneID" id="100573568"/>
<reference evidence="2" key="2">
    <citation type="submission" date="2022-06" db="UniProtKB">
        <authorList>
            <consortium name="EnsemblMetazoa"/>
        </authorList>
    </citation>
    <scope>IDENTIFICATION</scope>
</reference>
<feature type="region of interest" description="Disordered" evidence="1">
    <location>
        <begin position="317"/>
        <end position="388"/>
    </location>
</feature>
<dbReference type="PRINTS" id="PR00021">
    <property type="entry name" value="PRORICH"/>
</dbReference>
<reference evidence="3" key="1">
    <citation type="submission" date="2010-06" db="EMBL/GenBank/DDBJ databases">
        <authorList>
            <person name="Jiang H."/>
            <person name="Abraham K."/>
            <person name="Ali S."/>
            <person name="Alsbrooks S.L."/>
            <person name="Anim B.N."/>
            <person name="Anosike U.S."/>
            <person name="Attaway T."/>
            <person name="Bandaranaike D.P."/>
            <person name="Battles P.K."/>
            <person name="Bell S.N."/>
            <person name="Bell A.V."/>
            <person name="Beltran B."/>
            <person name="Bickham C."/>
            <person name="Bustamante Y."/>
            <person name="Caleb T."/>
            <person name="Canada A."/>
            <person name="Cardenas V."/>
            <person name="Carter K."/>
            <person name="Chacko J."/>
            <person name="Chandrabose M.N."/>
            <person name="Chavez D."/>
            <person name="Chavez A."/>
            <person name="Chen L."/>
            <person name="Chu H.-S."/>
            <person name="Claassen K.J."/>
            <person name="Cockrell R."/>
            <person name="Collins M."/>
            <person name="Cooper J.A."/>
            <person name="Cree A."/>
            <person name="Curry S.M."/>
            <person name="Da Y."/>
            <person name="Dao M.D."/>
            <person name="Das B."/>
            <person name="Davila M.-L."/>
            <person name="Davy-Carroll L."/>
            <person name="Denson S."/>
            <person name="Dinh H."/>
            <person name="Ebong V.E."/>
            <person name="Edwards J.R."/>
            <person name="Egan A."/>
            <person name="El-Daye J."/>
            <person name="Escobedo L."/>
            <person name="Fernandez S."/>
            <person name="Fernando P.R."/>
            <person name="Flagg N."/>
            <person name="Forbes L.D."/>
            <person name="Fowler R.G."/>
            <person name="Fu Q."/>
            <person name="Gabisi R.A."/>
            <person name="Ganer J."/>
            <person name="Garbino Pronczuk A."/>
            <person name="Garcia R.M."/>
            <person name="Garner T."/>
            <person name="Garrett T.E."/>
            <person name="Gonzalez D.A."/>
            <person name="Hamid H."/>
            <person name="Hawkins E.S."/>
            <person name="Hirani K."/>
            <person name="Hogues M.E."/>
            <person name="Hollins B."/>
            <person name="Hsiao C.-H."/>
            <person name="Jabil R."/>
            <person name="James M.L."/>
            <person name="Jhangiani S.N."/>
            <person name="Johnson B."/>
            <person name="Johnson Q."/>
            <person name="Joshi V."/>
            <person name="Kalu J.B."/>
            <person name="Kam C."/>
            <person name="Kashfia A."/>
            <person name="Keebler J."/>
            <person name="Kisamo H."/>
            <person name="Kovar C.L."/>
            <person name="Lago L.A."/>
            <person name="Lai C.-Y."/>
            <person name="Laidlaw J."/>
            <person name="Lara F."/>
            <person name="Le T.-K."/>
            <person name="Lee S.L."/>
            <person name="Legall F.H."/>
            <person name="Lemon S.J."/>
            <person name="Lewis L.R."/>
            <person name="Li B."/>
            <person name="Liu Y."/>
            <person name="Liu Y.-S."/>
            <person name="Lopez J."/>
            <person name="Lozado R.J."/>
            <person name="Lu J."/>
            <person name="Madu R.C."/>
            <person name="Maheshwari M."/>
            <person name="Maheshwari R."/>
            <person name="Malloy K."/>
            <person name="Martinez E."/>
            <person name="Mathew T."/>
            <person name="Mercado I.C."/>
            <person name="Mercado C."/>
            <person name="Meyer B."/>
            <person name="Montgomery K."/>
            <person name="Morgan M.B."/>
            <person name="Munidasa M."/>
            <person name="Nazareth L.V."/>
            <person name="Nelson J."/>
            <person name="Ng B.M."/>
            <person name="Nguyen N.B."/>
            <person name="Nguyen P.Q."/>
            <person name="Nguyen T."/>
            <person name="Obregon M."/>
            <person name="Okwuonu G.O."/>
            <person name="Onwere C.G."/>
            <person name="Orozco G."/>
            <person name="Parra A."/>
            <person name="Patel S."/>
            <person name="Patil S."/>
            <person name="Perez A."/>
            <person name="Perez Y."/>
            <person name="Pham C."/>
            <person name="Primus E.L."/>
            <person name="Pu L.-L."/>
            <person name="Puazo M."/>
            <person name="Qin X."/>
            <person name="Quiroz J.B."/>
            <person name="Reese J."/>
            <person name="Richards S."/>
            <person name="Rives C.M."/>
            <person name="Robberts R."/>
            <person name="Ruiz S.J."/>
            <person name="Ruiz M.J."/>
            <person name="Santibanez J."/>
            <person name="Schneider B.W."/>
            <person name="Sisson I."/>
            <person name="Smith M."/>
            <person name="Sodergren E."/>
            <person name="Song X.-Z."/>
            <person name="Song B.B."/>
            <person name="Summersgill H."/>
            <person name="Thelus R."/>
            <person name="Thornton R.D."/>
            <person name="Trejos Z.Y."/>
            <person name="Usmani K."/>
            <person name="Vattathil S."/>
            <person name="Villasana D."/>
            <person name="Walker D.L."/>
            <person name="Wang S."/>
            <person name="Wang K."/>
            <person name="White C.S."/>
            <person name="Williams A.C."/>
            <person name="Williamson J."/>
            <person name="Wilson K."/>
            <person name="Woghiren I.O."/>
            <person name="Woodworth J.R."/>
            <person name="Worley K.C."/>
            <person name="Wright R.A."/>
            <person name="Wu W."/>
            <person name="Young L."/>
            <person name="Zhang L."/>
            <person name="Zhang J."/>
            <person name="Zhu Y."/>
            <person name="Muzny D.M."/>
            <person name="Weinstock G."/>
            <person name="Gibbs R.A."/>
        </authorList>
    </citation>
    <scope>NUCLEOTIDE SEQUENCE [LARGE SCALE GENOMIC DNA]</scope>
    <source>
        <strain evidence="3">LSR1</strain>
    </source>
</reference>